<keyword evidence="3" id="KW-1185">Reference proteome</keyword>
<dbReference type="STRING" id="35608.A0A2U1LGX4"/>
<comment type="caution">
    <text evidence="2">The sequence shown here is derived from an EMBL/GenBank/DDBJ whole genome shotgun (WGS) entry which is preliminary data.</text>
</comment>
<evidence type="ECO:0000313" key="3">
    <source>
        <dbReference type="Proteomes" id="UP000245207"/>
    </source>
</evidence>
<protein>
    <submittedName>
        <fullName evidence="2">FORKED 1</fullName>
    </submittedName>
</protein>
<accession>A0A2U1LGX4</accession>
<dbReference type="Proteomes" id="UP000245207">
    <property type="component" value="Unassembled WGS sequence"/>
</dbReference>
<proteinExistence type="predicted"/>
<reference evidence="2 3" key="1">
    <citation type="journal article" date="2018" name="Mol. Plant">
        <title>The genome of Artemisia annua provides insight into the evolution of Asteraceae family and artemisinin biosynthesis.</title>
        <authorList>
            <person name="Shen Q."/>
            <person name="Zhang L."/>
            <person name="Liao Z."/>
            <person name="Wang S."/>
            <person name="Yan T."/>
            <person name="Shi P."/>
            <person name="Liu M."/>
            <person name="Fu X."/>
            <person name="Pan Q."/>
            <person name="Wang Y."/>
            <person name="Lv Z."/>
            <person name="Lu X."/>
            <person name="Zhang F."/>
            <person name="Jiang W."/>
            <person name="Ma Y."/>
            <person name="Chen M."/>
            <person name="Hao X."/>
            <person name="Li L."/>
            <person name="Tang Y."/>
            <person name="Lv G."/>
            <person name="Zhou Y."/>
            <person name="Sun X."/>
            <person name="Brodelius P.E."/>
            <person name="Rose J.K.C."/>
            <person name="Tang K."/>
        </authorList>
    </citation>
    <scope>NUCLEOTIDE SEQUENCE [LARGE SCALE GENOMIC DNA]</scope>
    <source>
        <strain evidence="3">cv. Huhao1</strain>
        <tissue evidence="2">Leaf</tissue>
    </source>
</reference>
<dbReference type="Pfam" id="PF08458">
    <property type="entry name" value="PH_2"/>
    <property type="match status" value="1"/>
</dbReference>
<sequence>MKEVAATGFKKIKHGSTALDQKNCKKTTYNQTYGCCIKDQKVVWNRLWIWFAPINYLNITYVVLEVIKNIHAWPGRHLFDGGEQRVHGVVEFECRRQREYNMRTQDFLTMMTESLATHFLDFLYSY</sequence>
<dbReference type="InterPro" id="IPR013666">
    <property type="entry name" value="PH_pln"/>
</dbReference>
<organism evidence="2 3">
    <name type="scientific">Artemisia annua</name>
    <name type="common">Sweet wormwood</name>
    <dbReference type="NCBI Taxonomy" id="35608"/>
    <lineage>
        <taxon>Eukaryota</taxon>
        <taxon>Viridiplantae</taxon>
        <taxon>Streptophyta</taxon>
        <taxon>Embryophyta</taxon>
        <taxon>Tracheophyta</taxon>
        <taxon>Spermatophyta</taxon>
        <taxon>Magnoliopsida</taxon>
        <taxon>eudicotyledons</taxon>
        <taxon>Gunneridae</taxon>
        <taxon>Pentapetalae</taxon>
        <taxon>asterids</taxon>
        <taxon>campanulids</taxon>
        <taxon>Asterales</taxon>
        <taxon>Asteraceae</taxon>
        <taxon>Asteroideae</taxon>
        <taxon>Anthemideae</taxon>
        <taxon>Artemisiinae</taxon>
        <taxon>Artemisia</taxon>
    </lineage>
</organism>
<gene>
    <name evidence="2" type="ORF">CTI12_AA481170</name>
</gene>
<feature type="domain" description="Pleckstrin-like plant" evidence="1">
    <location>
        <begin position="60"/>
        <end position="111"/>
    </location>
</feature>
<name>A0A2U1LGX4_ARTAN</name>
<evidence type="ECO:0000313" key="2">
    <source>
        <dbReference type="EMBL" id="PWA48248.1"/>
    </source>
</evidence>
<dbReference type="AlphaFoldDB" id="A0A2U1LGX4"/>
<evidence type="ECO:0000259" key="1">
    <source>
        <dbReference type="Pfam" id="PF08458"/>
    </source>
</evidence>
<dbReference type="EMBL" id="PKPP01009441">
    <property type="protein sequence ID" value="PWA48248.1"/>
    <property type="molecule type" value="Genomic_DNA"/>
</dbReference>